<keyword evidence="1" id="KW-1133">Transmembrane helix</keyword>
<evidence type="ECO:0000313" key="2">
    <source>
        <dbReference type="EMBL" id="RXH89008.1"/>
    </source>
</evidence>
<evidence type="ECO:0000313" key="3">
    <source>
        <dbReference type="Proteomes" id="UP000290289"/>
    </source>
</evidence>
<dbReference type="EMBL" id="RDQH01000335">
    <property type="protein sequence ID" value="RXH89008.1"/>
    <property type="molecule type" value="Genomic_DNA"/>
</dbReference>
<proteinExistence type="predicted"/>
<sequence>MQDKLSHLSSFFLSLIVTFLTISNLMFQLALFILAAGILCIYINYDCDRQRQEFRRTNGKCLVWGRAPSKVKFFPKDYMINYMHNLRLYWLTEKHDLHISDSRFIHYHIWGNKDKPSSNLRMVSISTEYFCTANTGSHIVRRFPTGSFPESTEESESCKHRPVRHVELALSTHSSFGDL</sequence>
<comment type="caution">
    <text evidence="2">The sequence shown here is derived from an EMBL/GenBank/DDBJ whole genome shotgun (WGS) entry which is preliminary data.</text>
</comment>
<keyword evidence="3" id="KW-1185">Reference proteome</keyword>
<organism evidence="2 3">
    <name type="scientific">Malus domestica</name>
    <name type="common">Apple</name>
    <name type="synonym">Pyrus malus</name>
    <dbReference type="NCBI Taxonomy" id="3750"/>
    <lineage>
        <taxon>Eukaryota</taxon>
        <taxon>Viridiplantae</taxon>
        <taxon>Streptophyta</taxon>
        <taxon>Embryophyta</taxon>
        <taxon>Tracheophyta</taxon>
        <taxon>Spermatophyta</taxon>
        <taxon>Magnoliopsida</taxon>
        <taxon>eudicotyledons</taxon>
        <taxon>Gunneridae</taxon>
        <taxon>Pentapetalae</taxon>
        <taxon>rosids</taxon>
        <taxon>fabids</taxon>
        <taxon>Rosales</taxon>
        <taxon>Rosaceae</taxon>
        <taxon>Amygdaloideae</taxon>
        <taxon>Maleae</taxon>
        <taxon>Malus</taxon>
    </lineage>
</organism>
<evidence type="ECO:0000256" key="1">
    <source>
        <dbReference type="SAM" id="Phobius"/>
    </source>
</evidence>
<dbReference type="STRING" id="3750.A0A498J0D1"/>
<feature type="transmembrane region" description="Helical" evidence="1">
    <location>
        <begin position="12"/>
        <end position="45"/>
    </location>
</feature>
<keyword evidence="1" id="KW-0472">Membrane</keyword>
<accession>A0A498J0D1</accession>
<name>A0A498J0D1_MALDO</name>
<dbReference type="AlphaFoldDB" id="A0A498J0D1"/>
<reference evidence="2 3" key="1">
    <citation type="submission" date="2018-10" db="EMBL/GenBank/DDBJ databases">
        <title>A high-quality apple genome assembly.</title>
        <authorList>
            <person name="Hu J."/>
        </authorList>
    </citation>
    <scope>NUCLEOTIDE SEQUENCE [LARGE SCALE GENOMIC DNA]</scope>
    <source>
        <strain evidence="3">cv. HFTH1</strain>
        <tissue evidence="2">Young leaf</tissue>
    </source>
</reference>
<protein>
    <submittedName>
        <fullName evidence="2">Uncharacterized protein</fullName>
    </submittedName>
</protein>
<keyword evidence="1" id="KW-0812">Transmembrane</keyword>
<dbReference type="Proteomes" id="UP000290289">
    <property type="component" value="Chromosome 9"/>
</dbReference>
<gene>
    <name evidence="2" type="ORF">DVH24_000607</name>
</gene>